<reference evidence="2" key="1">
    <citation type="journal article" date="2023" name="Nat. Plants">
        <title>Single-cell RNA sequencing provides a high-resolution roadmap for understanding the multicellular compartmentation of specialized metabolism.</title>
        <authorList>
            <person name="Sun S."/>
            <person name="Shen X."/>
            <person name="Li Y."/>
            <person name="Li Y."/>
            <person name="Wang S."/>
            <person name="Li R."/>
            <person name="Zhang H."/>
            <person name="Shen G."/>
            <person name="Guo B."/>
            <person name="Wei J."/>
            <person name="Xu J."/>
            <person name="St-Pierre B."/>
            <person name="Chen S."/>
            <person name="Sun C."/>
        </authorList>
    </citation>
    <scope>NUCLEOTIDE SEQUENCE [LARGE SCALE GENOMIC DNA]</scope>
</reference>
<protein>
    <submittedName>
        <fullName evidence="1">Uncharacterized protein</fullName>
    </submittedName>
</protein>
<organism evidence="1 2">
    <name type="scientific">Catharanthus roseus</name>
    <name type="common">Madagascar periwinkle</name>
    <name type="synonym">Vinca rosea</name>
    <dbReference type="NCBI Taxonomy" id="4058"/>
    <lineage>
        <taxon>Eukaryota</taxon>
        <taxon>Viridiplantae</taxon>
        <taxon>Streptophyta</taxon>
        <taxon>Embryophyta</taxon>
        <taxon>Tracheophyta</taxon>
        <taxon>Spermatophyta</taxon>
        <taxon>Magnoliopsida</taxon>
        <taxon>eudicotyledons</taxon>
        <taxon>Gunneridae</taxon>
        <taxon>Pentapetalae</taxon>
        <taxon>asterids</taxon>
        <taxon>lamiids</taxon>
        <taxon>Gentianales</taxon>
        <taxon>Apocynaceae</taxon>
        <taxon>Rauvolfioideae</taxon>
        <taxon>Vinceae</taxon>
        <taxon>Catharanthinae</taxon>
        <taxon>Catharanthus</taxon>
    </lineage>
</organism>
<dbReference type="EMBL" id="CM044705">
    <property type="protein sequence ID" value="KAI5662992.1"/>
    <property type="molecule type" value="Genomic_DNA"/>
</dbReference>
<comment type="caution">
    <text evidence="1">The sequence shown here is derived from an EMBL/GenBank/DDBJ whole genome shotgun (WGS) entry which is preliminary data.</text>
</comment>
<dbReference type="Proteomes" id="UP001060085">
    <property type="component" value="Linkage Group LG05"/>
</dbReference>
<gene>
    <name evidence="1" type="ORF">M9H77_22315</name>
</gene>
<accession>A0ACC0ARC0</accession>
<keyword evidence="2" id="KW-1185">Reference proteome</keyword>
<evidence type="ECO:0000313" key="2">
    <source>
        <dbReference type="Proteomes" id="UP001060085"/>
    </source>
</evidence>
<sequence>MEEMHTPFYSNLSSSSHFLSQNTTVKSPPVMTQCGLGSDNCLTKDGHVIDNPECNAHRKLLQGIWRLTFTAKTAIKLTLPSSRGKVFGCTSPMLILEIYVAYNAETFMQLYCTCQQMDKVSSQTSKLSSNLIPLFIDEILEDIPLTPRTVKGTSLTRICTDLYPFLTRIRTRISGKVW</sequence>
<proteinExistence type="predicted"/>
<evidence type="ECO:0000313" key="1">
    <source>
        <dbReference type="EMBL" id="KAI5662992.1"/>
    </source>
</evidence>
<name>A0ACC0ARC0_CATRO</name>